<dbReference type="SUPFAM" id="SSF140931">
    <property type="entry name" value="Fic-like"/>
    <property type="match status" value="1"/>
</dbReference>
<sequence length="226" mass="24858">MMRNYAPQAGAGHAMARLCNFQSAPDAGKALAGRCAEAQERLWAMPDDDRIALLADSRALHADLFAGLAPPDWPDAPGTWRGTPGSSIVAAPRAVFLARRLPGLRHRDLCLPPEAVPAAMAALAADLHSLWRDRPGLTDPWRAASFTAMAGATARFFAIHPYMDGNGHIWRLTLPALARRLGLGAHPGWTLHRRPYGPEFSLALQWYKDHPTILGDQLRRWFRPEP</sequence>
<organism evidence="2 3">
    <name type="scientific">Roseicyclus mahoneyensis</name>
    <dbReference type="NCBI Taxonomy" id="164332"/>
    <lineage>
        <taxon>Bacteria</taxon>
        <taxon>Pseudomonadati</taxon>
        <taxon>Pseudomonadota</taxon>
        <taxon>Alphaproteobacteria</taxon>
        <taxon>Rhodobacterales</taxon>
        <taxon>Roseobacteraceae</taxon>
        <taxon>Roseicyclus</taxon>
    </lineage>
</organism>
<gene>
    <name evidence="2" type="ORF">C7455_101612</name>
</gene>
<evidence type="ECO:0000259" key="1">
    <source>
        <dbReference type="PROSITE" id="PS51459"/>
    </source>
</evidence>
<accession>A0A316GNW7</accession>
<dbReference type="Proteomes" id="UP000245708">
    <property type="component" value="Unassembled WGS sequence"/>
</dbReference>
<name>A0A316GNW7_9RHOB</name>
<dbReference type="EMBL" id="QGGW01000001">
    <property type="protein sequence ID" value="PWK62584.1"/>
    <property type="molecule type" value="Genomic_DNA"/>
</dbReference>
<evidence type="ECO:0000313" key="3">
    <source>
        <dbReference type="Proteomes" id="UP000245708"/>
    </source>
</evidence>
<comment type="caution">
    <text evidence="2">The sequence shown here is derived from an EMBL/GenBank/DDBJ whole genome shotgun (WGS) entry which is preliminary data.</text>
</comment>
<feature type="domain" description="Fido" evidence="1">
    <location>
        <begin position="52"/>
        <end position="224"/>
    </location>
</feature>
<evidence type="ECO:0000313" key="2">
    <source>
        <dbReference type="EMBL" id="PWK62584.1"/>
    </source>
</evidence>
<dbReference type="PROSITE" id="PS51459">
    <property type="entry name" value="FIDO"/>
    <property type="match status" value="1"/>
</dbReference>
<protein>
    <submittedName>
        <fullName evidence="2">Fic/DOC family protein</fullName>
    </submittedName>
</protein>
<dbReference type="AlphaFoldDB" id="A0A316GNW7"/>
<dbReference type="Gene3D" id="1.10.3290.10">
    <property type="entry name" value="Fido-like domain"/>
    <property type="match status" value="1"/>
</dbReference>
<dbReference type="InterPro" id="IPR003812">
    <property type="entry name" value="Fido"/>
</dbReference>
<dbReference type="RefSeq" id="WP_170118980.1">
    <property type="nucleotide sequence ID" value="NZ_QGGW01000001.1"/>
</dbReference>
<dbReference type="InterPro" id="IPR036597">
    <property type="entry name" value="Fido-like_dom_sf"/>
</dbReference>
<reference evidence="2 3" key="1">
    <citation type="submission" date="2018-05" db="EMBL/GenBank/DDBJ databases">
        <title>Genomic Encyclopedia of Type Strains, Phase IV (KMG-IV): sequencing the most valuable type-strain genomes for metagenomic binning, comparative biology and taxonomic classification.</title>
        <authorList>
            <person name="Goeker M."/>
        </authorList>
    </citation>
    <scope>NUCLEOTIDE SEQUENCE [LARGE SCALE GENOMIC DNA]</scope>
    <source>
        <strain evidence="2 3">DSM 16097</strain>
    </source>
</reference>
<keyword evidence="3" id="KW-1185">Reference proteome</keyword>
<proteinExistence type="predicted"/>